<sequence>MAKFYTELNDGIRQFIAAQHMFFNASAPNEGRINVSPKGLDTFRILNDKQVAYLDLTGSENETAAHVAENGRLTLMFCSFEEKPSILRLYGKGRVVLPRDNQWQELYNHFPTIVGERQIVVLDIESIMTTCGFAVPLFEFKGQRTLLPDWSCKMGEERLNEYRRERNQRSIDGLPTYLNEQPPDSTHSSM</sequence>
<dbReference type="PANTHER" id="PTHR39336">
    <property type="entry name" value="PYRIDOXAMINE PHOSPHATE OXIDASE FAMILY PROTEIN (AFU_ORTHOLOGUE AFUA_6G11440)"/>
    <property type="match status" value="1"/>
</dbReference>
<dbReference type="InterPro" id="IPR011576">
    <property type="entry name" value="Pyridox_Oxase_N"/>
</dbReference>
<dbReference type="RefSeq" id="WP_080887054.1">
    <property type="nucleotide sequence ID" value="NZ_LT828648.1"/>
</dbReference>
<accession>A0A1W1I6U2</accession>
<dbReference type="SUPFAM" id="SSF50475">
    <property type="entry name" value="FMN-binding split barrel"/>
    <property type="match status" value="1"/>
</dbReference>
<keyword evidence="4" id="KW-1185">Reference proteome</keyword>
<feature type="compositionally biased region" description="Polar residues" evidence="1">
    <location>
        <begin position="178"/>
        <end position="190"/>
    </location>
</feature>
<dbReference type="PANTHER" id="PTHR39336:SF1">
    <property type="entry name" value="PYRIDOXAMINE PHOSPHATE OXIDASE FAMILY PROTEIN (AFU_ORTHOLOGUE AFUA_6G11440)"/>
    <property type="match status" value="1"/>
</dbReference>
<proteinExistence type="predicted"/>
<feature type="domain" description="Pyridoxamine 5'-phosphate oxidase N-terminal" evidence="2">
    <location>
        <begin position="10"/>
        <end position="131"/>
    </location>
</feature>
<dbReference type="KEGG" id="nja:NSJP_2547"/>
<evidence type="ECO:0000259" key="2">
    <source>
        <dbReference type="Pfam" id="PF01243"/>
    </source>
</evidence>
<name>A0A1W1I6U2_9BACT</name>
<dbReference type="Proteomes" id="UP000192042">
    <property type="component" value="Chromosome I"/>
</dbReference>
<dbReference type="OrthoDB" id="115989at2"/>
<dbReference type="Gene3D" id="2.30.110.10">
    <property type="entry name" value="Electron Transport, Fmn-binding Protein, Chain A"/>
    <property type="match status" value="1"/>
</dbReference>
<dbReference type="Pfam" id="PF01243">
    <property type="entry name" value="PNPOx_N"/>
    <property type="match status" value="1"/>
</dbReference>
<evidence type="ECO:0000313" key="4">
    <source>
        <dbReference type="Proteomes" id="UP000192042"/>
    </source>
</evidence>
<organism evidence="3 4">
    <name type="scientific">Nitrospira japonica</name>
    <dbReference type="NCBI Taxonomy" id="1325564"/>
    <lineage>
        <taxon>Bacteria</taxon>
        <taxon>Pseudomonadati</taxon>
        <taxon>Nitrospirota</taxon>
        <taxon>Nitrospiria</taxon>
        <taxon>Nitrospirales</taxon>
        <taxon>Nitrospiraceae</taxon>
        <taxon>Nitrospira</taxon>
    </lineage>
</organism>
<gene>
    <name evidence="3" type="ORF">NSJP_2547</name>
</gene>
<dbReference type="AlphaFoldDB" id="A0A1W1I6U2"/>
<protein>
    <submittedName>
        <fullName evidence="3">Pyridoxamine 5'-phosphate oxidase-related FMN-binding protein</fullName>
    </submittedName>
</protein>
<dbReference type="InterPro" id="IPR012349">
    <property type="entry name" value="Split_barrel_FMN-bd"/>
</dbReference>
<dbReference type="EMBL" id="LT828648">
    <property type="protein sequence ID" value="SLM48714.1"/>
    <property type="molecule type" value="Genomic_DNA"/>
</dbReference>
<evidence type="ECO:0000256" key="1">
    <source>
        <dbReference type="SAM" id="MobiDB-lite"/>
    </source>
</evidence>
<feature type="region of interest" description="Disordered" evidence="1">
    <location>
        <begin position="171"/>
        <end position="190"/>
    </location>
</feature>
<reference evidence="3 4" key="1">
    <citation type="submission" date="2017-03" db="EMBL/GenBank/DDBJ databases">
        <authorList>
            <person name="Afonso C.L."/>
            <person name="Miller P.J."/>
            <person name="Scott M.A."/>
            <person name="Spackman E."/>
            <person name="Goraichik I."/>
            <person name="Dimitrov K.M."/>
            <person name="Suarez D.L."/>
            <person name="Swayne D.E."/>
        </authorList>
    </citation>
    <scope>NUCLEOTIDE SEQUENCE [LARGE SCALE GENOMIC DNA]</scope>
    <source>
        <strain evidence="3">Genome sequencing of Nitrospira japonica strain NJ11</strain>
    </source>
</reference>
<evidence type="ECO:0000313" key="3">
    <source>
        <dbReference type="EMBL" id="SLM48714.1"/>
    </source>
</evidence>